<dbReference type="EMBL" id="QWIN01000154">
    <property type="protein sequence ID" value="RMY57770.1"/>
    <property type="molecule type" value="Genomic_DNA"/>
</dbReference>
<proteinExistence type="predicted"/>
<name>A0A3M7D0M6_HORWE</name>
<feature type="region of interest" description="Disordered" evidence="1">
    <location>
        <begin position="241"/>
        <end position="263"/>
    </location>
</feature>
<dbReference type="OrthoDB" id="6133115at2759"/>
<dbReference type="Proteomes" id="UP000270230">
    <property type="component" value="Unassembled WGS sequence"/>
</dbReference>
<evidence type="ECO:0000313" key="3">
    <source>
        <dbReference type="EMBL" id="RMY57770.1"/>
    </source>
</evidence>
<dbReference type="PANTHER" id="PTHR35391:SF7">
    <property type="entry name" value="C2H2-TYPE DOMAIN-CONTAINING PROTEIN"/>
    <property type="match status" value="1"/>
</dbReference>
<sequence length="567" mass="63387">MDVSFAARSQDCQRLFEKLSKTLAKSQGADQGSLPTKLVALEDCASRFGIWSTNLGAHHAPRNSKSIDNRLRHTLAISRHLSEVLADLQDTLSDAIEIADAQRPDQSVLSSDATLELVKMLQEDDDEVTELSELLSALPNLISSLFKISILIRQCTTTDPYTKSIASNPQNSFIPDFDIRHVGDKYPKTLQESWLQERLGNAISQRRQYLRYRRDHRNRIGHVGISQRHFQQDEIFQLAQSSSASSRPSLRPPPTEFSRPTLASTSASSVAASASIQPISTHDLDEEYAETESRASSFVSSRVSVAGSDMLSVIDLQEVCNGATEFECPYCWGIVQARKQRSWKRHVLRDLRAYVCTFKDCNAGLFEDREAWFTHEMDAHRRQWICVACSKSGFPSPGQLRKHAVLEHGHNENGAEDLTKLTASSFPMEDINASSCPLCDSWDQQLREESHRKGMLVPAENEIRVPVALFKRHLAQHQEQLALFAIPPLFKAPERSGSALSNVSQSRSVDEVSILARHALLLSVVHVSHEPRVHQRQTIANASADCQAVEGRGQYAIAVYNLEGKRL</sequence>
<gene>
    <name evidence="3" type="ORF">D0865_02957</name>
</gene>
<evidence type="ECO:0000313" key="4">
    <source>
        <dbReference type="Proteomes" id="UP000270230"/>
    </source>
</evidence>
<dbReference type="Pfam" id="PF26082">
    <property type="entry name" value="zf-C2H2_AcuF"/>
    <property type="match status" value="1"/>
</dbReference>
<feature type="domain" description="Oxidoreductase acuF-like C2H2 type zinc-finger" evidence="2">
    <location>
        <begin position="324"/>
        <end position="351"/>
    </location>
</feature>
<dbReference type="AlphaFoldDB" id="A0A3M7D0M6"/>
<dbReference type="VEuPathDB" id="FungiDB:BTJ68_03183"/>
<evidence type="ECO:0000259" key="2">
    <source>
        <dbReference type="Pfam" id="PF26082"/>
    </source>
</evidence>
<protein>
    <recommendedName>
        <fullName evidence="2">Oxidoreductase acuF-like C2H2 type zinc-finger domain-containing protein</fullName>
    </recommendedName>
</protein>
<dbReference type="InterPro" id="IPR058925">
    <property type="entry name" value="zf-C2H2_AcuF"/>
</dbReference>
<evidence type="ECO:0000256" key="1">
    <source>
        <dbReference type="SAM" id="MobiDB-lite"/>
    </source>
</evidence>
<reference evidence="3 4" key="1">
    <citation type="journal article" date="2018" name="BMC Genomics">
        <title>Genomic evidence for intraspecific hybridization in a clonal and extremely halotolerant yeast.</title>
        <authorList>
            <person name="Gostincar C."/>
            <person name="Stajich J.E."/>
            <person name="Zupancic J."/>
            <person name="Zalar P."/>
            <person name="Gunde-Cimerman N."/>
        </authorList>
    </citation>
    <scope>NUCLEOTIDE SEQUENCE [LARGE SCALE GENOMIC DNA]</scope>
    <source>
        <strain evidence="3 4">EXF-151</strain>
    </source>
</reference>
<accession>A0A3M7D0M6</accession>
<comment type="caution">
    <text evidence="3">The sequence shown here is derived from an EMBL/GenBank/DDBJ whole genome shotgun (WGS) entry which is preliminary data.</text>
</comment>
<dbReference type="PANTHER" id="PTHR35391">
    <property type="entry name" value="C2H2-TYPE DOMAIN-CONTAINING PROTEIN-RELATED"/>
    <property type="match status" value="1"/>
</dbReference>
<organism evidence="3 4">
    <name type="scientific">Hortaea werneckii</name>
    <name type="common">Black yeast</name>
    <name type="synonym">Cladosporium werneckii</name>
    <dbReference type="NCBI Taxonomy" id="91943"/>
    <lineage>
        <taxon>Eukaryota</taxon>
        <taxon>Fungi</taxon>
        <taxon>Dikarya</taxon>
        <taxon>Ascomycota</taxon>
        <taxon>Pezizomycotina</taxon>
        <taxon>Dothideomycetes</taxon>
        <taxon>Dothideomycetidae</taxon>
        <taxon>Mycosphaerellales</taxon>
        <taxon>Teratosphaeriaceae</taxon>
        <taxon>Hortaea</taxon>
    </lineage>
</organism>